<evidence type="ECO:0000259" key="4">
    <source>
        <dbReference type="PROSITE" id="PS51000"/>
    </source>
</evidence>
<protein>
    <submittedName>
        <fullName evidence="5">DeoR/GlpR transcriptional regulator</fullName>
    </submittedName>
</protein>
<proteinExistence type="predicted"/>
<keyword evidence="2" id="KW-0238">DNA-binding</keyword>
<dbReference type="Gene3D" id="1.10.10.10">
    <property type="entry name" value="Winged helix-like DNA-binding domain superfamily/Winged helix DNA-binding domain"/>
    <property type="match status" value="1"/>
</dbReference>
<evidence type="ECO:0000313" key="5">
    <source>
        <dbReference type="EMBL" id="TQV70289.1"/>
    </source>
</evidence>
<evidence type="ECO:0000256" key="3">
    <source>
        <dbReference type="ARBA" id="ARBA00023163"/>
    </source>
</evidence>
<name>A0A545SZE1_9PROT</name>
<gene>
    <name evidence="5" type="ORF">FKG95_27860</name>
</gene>
<organism evidence="5 6">
    <name type="scientific">Denitrobaculum tricleocarpae</name>
    <dbReference type="NCBI Taxonomy" id="2591009"/>
    <lineage>
        <taxon>Bacteria</taxon>
        <taxon>Pseudomonadati</taxon>
        <taxon>Pseudomonadota</taxon>
        <taxon>Alphaproteobacteria</taxon>
        <taxon>Rhodospirillales</taxon>
        <taxon>Rhodospirillaceae</taxon>
        <taxon>Denitrobaculum</taxon>
    </lineage>
</organism>
<dbReference type="Proteomes" id="UP000315252">
    <property type="component" value="Unassembled WGS sequence"/>
</dbReference>
<dbReference type="InterPro" id="IPR014036">
    <property type="entry name" value="DeoR-like_C"/>
</dbReference>
<dbReference type="OrthoDB" id="9814815at2"/>
<dbReference type="InterPro" id="IPR036390">
    <property type="entry name" value="WH_DNA-bd_sf"/>
</dbReference>
<keyword evidence="3" id="KW-0804">Transcription</keyword>
<dbReference type="EMBL" id="VHSH01000017">
    <property type="protein sequence ID" value="TQV70289.1"/>
    <property type="molecule type" value="Genomic_DNA"/>
</dbReference>
<dbReference type="RefSeq" id="WP_142899747.1">
    <property type="nucleotide sequence ID" value="NZ_ML660068.1"/>
</dbReference>
<dbReference type="SMART" id="SM00420">
    <property type="entry name" value="HTH_DEOR"/>
    <property type="match status" value="1"/>
</dbReference>
<keyword evidence="1" id="KW-0805">Transcription regulation</keyword>
<feature type="domain" description="HTH deoR-type" evidence="4">
    <location>
        <begin position="3"/>
        <end position="58"/>
    </location>
</feature>
<dbReference type="SUPFAM" id="SSF46785">
    <property type="entry name" value="Winged helix' DNA-binding domain"/>
    <property type="match status" value="1"/>
</dbReference>
<dbReference type="PROSITE" id="PS00894">
    <property type="entry name" value="HTH_DEOR_1"/>
    <property type="match status" value="1"/>
</dbReference>
<evidence type="ECO:0000256" key="2">
    <source>
        <dbReference type="ARBA" id="ARBA00023125"/>
    </source>
</evidence>
<dbReference type="Gene3D" id="3.40.50.1360">
    <property type="match status" value="1"/>
</dbReference>
<dbReference type="InterPro" id="IPR018356">
    <property type="entry name" value="Tscrpt_reg_HTH_DeoR_CS"/>
</dbReference>
<dbReference type="GO" id="GO:0003677">
    <property type="term" value="F:DNA binding"/>
    <property type="evidence" value="ECO:0007669"/>
    <property type="project" value="UniProtKB-KW"/>
</dbReference>
<dbReference type="PANTHER" id="PTHR30363:SF19">
    <property type="entry name" value="HTH-TYPE TRANSCRIPTIONAL REPRESSOR CSQR"/>
    <property type="match status" value="1"/>
</dbReference>
<dbReference type="PANTHER" id="PTHR30363">
    <property type="entry name" value="HTH-TYPE TRANSCRIPTIONAL REGULATOR SRLR-RELATED"/>
    <property type="match status" value="1"/>
</dbReference>
<dbReference type="SMART" id="SM01134">
    <property type="entry name" value="DeoRC"/>
    <property type="match status" value="1"/>
</dbReference>
<sequence>MKSSERREAILDHVRRRGVGIVETLAKEFGVSTQTVRRDVAELCDAELLVRHHGGVGLPSSVINTDYALRKISHLEEKEAIGRAVADYLPDNSSIFMTIGTTMEMVARKLVDREGLRVITNNLHAATVLHTRPNIDTLVAGGSIRHHNGGIVGTAALDFVEQFRVDFAVVSVGAIDSDGTLLDYDYNETMVAQTMMRNARHVIVAADHTKFGRTASVKIGSMSDVTAVFTDRMPPPAMQKVLANCSVEIMTTDSA</sequence>
<dbReference type="PROSITE" id="PS51000">
    <property type="entry name" value="HTH_DEOR_2"/>
    <property type="match status" value="1"/>
</dbReference>
<reference evidence="5 6" key="1">
    <citation type="submission" date="2019-06" db="EMBL/GenBank/DDBJ databases">
        <title>Whole genome sequence for Rhodospirillaceae sp. R148.</title>
        <authorList>
            <person name="Wang G."/>
        </authorList>
    </citation>
    <scope>NUCLEOTIDE SEQUENCE [LARGE SCALE GENOMIC DNA]</scope>
    <source>
        <strain evidence="5 6">R148</strain>
    </source>
</reference>
<dbReference type="AlphaFoldDB" id="A0A545SZE1"/>
<dbReference type="Pfam" id="PF08220">
    <property type="entry name" value="HTH_DeoR"/>
    <property type="match status" value="1"/>
</dbReference>
<dbReference type="InterPro" id="IPR050313">
    <property type="entry name" value="Carb_Metab_HTH_regulators"/>
</dbReference>
<accession>A0A545SZE1</accession>
<dbReference type="Pfam" id="PF00455">
    <property type="entry name" value="DeoRC"/>
    <property type="match status" value="1"/>
</dbReference>
<dbReference type="InterPro" id="IPR037171">
    <property type="entry name" value="NagB/RpiA_transferase-like"/>
</dbReference>
<dbReference type="InterPro" id="IPR001034">
    <property type="entry name" value="DeoR_HTH"/>
</dbReference>
<dbReference type="InterPro" id="IPR036388">
    <property type="entry name" value="WH-like_DNA-bd_sf"/>
</dbReference>
<evidence type="ECO:0000256" key="1">
    <source>
        <dbReference type="ARBA" id="ARBA00023015"/>
    </source>
</evidence>
<dbReference type="PRINTS" id="PR00037">
    <property type="entry name" value="HTHLACR"/>
</dbReference>
<dbReference type="GO" id="GO:0003700">
    <property type="term" value="F:DNA-binding transcription factor activity"/>
    <property type="evidence" value="ECO:0007669"/>
    <property type="project" value="InterPro"/>
</dbReference>
<evidence type="ECO:0000313" key="6">
    <source>
        <dbReference type="Proteomes" id="UP000315252"/>
    </source>
</evidence>
<comment type="caution">
    <text evidence="5">The sequence shown here is derived from an EMBL/GenBank/DDBJ whole genome shotgun (WGS) entry which is preliminary data.</text>
</comment>
<keyword evidence="6" id="KW-1185">Reference proteome</keyword>
<dbReference type="SUPFAM" id="SSF100950">
    <property type="entry name" value="NagB/RpiA/CoA transferase-like"/>
    <property type="match status" value="1"/>
</dbReference>